<evidence type="ECO:0000313" key="1">
    <source>
        <dbReference type="EMBL" id="KAF7129972.1"/>
    </source>
</evidence>
<reference evidence="1" key="1">
    <citation type="submission" date="2019-11" db="EMBL/GenBank/DDBJ databases">
        <authorList>
            <person name="Liu Y."/>
            <person name="Hou J."/>
            <person name="Li T.-Q."/>
            <person name="Guan C.-H."/>
            <person name="Wu X."/>
            <person name="Wu H.-Z."/>
            <person name="Ling F."/>
            <person name="Zhang R."/>
            <person name="Shi X.-G."/>
            <person name="Ren J.-P."/>
            <person name="Chen E.-F."/>
            <person name="Sun J.-M."/>
        </authorList>
    </citation>
    <scope>NUCLEOTIDE SEQUENCE</scope>
    <source>
        <strain evidence="1">Adult_tree_wgs_1</strain>
        <tissue evidence="1">Leaves</tissue>
    </source>
</reference>
<evidence type="ECO:0000313" key="2">
    <source>
        <dbReference type="Proteomes" id="UP000626092"/>
    </source>
</evidence>
<accession>A0A834GEM2</accession>
<comment type="caution">
    <text evidence="1">The sequence shown here is derived from an EMBL/GenBank/DDBJ whole genome shotgun (WGS) entry which is preliminary data.</text>
</comment>
<dbReference type="Proteomes" id="UP000626092">
    <property type="component" value="Unassembled WGS sequence"/>
</dbReference>
<proteinExistence type="predicted"/>
<name>A0A834GEM2_RHOSS</name>
<organism evidence="1 2">
    <name type="scientific">Rhododendron simsii</name>
    <name type="common">Sims's rhododendron</name>
    <dbReference type="NCBI Taxonomy" id="118357"/>
    <lineage>
        <taxon>Eukaryota</taxon>
        <taxon>Viridiplantae</taxon>
        <taxon>Streptophyta</taxon>
        <taxon>Embryophyta</taxon>
        <taxon>Tracheophyta</taxon>
        <taxon>Spermatophyta</taxon>
        <taxon>Magnoliopsida</taxon>
        <taxon>eudicotyledons</taxon>
        <taxon>Gunneridae</taxon>
        <taxon>Pentapetalae</taxon>
        <taxon>asterids</taxon>
        <taxon>Ericales</taxon>
        <taxon>Ericaceae</taxon>
        <taxon>Ericoideae</taxon>
        <taxon>Rhodoreae</taxon>
        <taxon>Rhododendron</taxon>
    </lineage>
</organism>
<gene>
    <name evidence="1" type="ORF">RHSIM_Rhsim10G0131400</name>
</gene>
<keyword evidence="2" id="KW-1185">Reference proteome</keyword>
<sequence>MDCWKDSLEEGIIRDDLWACETVEELRKALTASRLDKGKRKAEIDLTNLYYDYVELWDEAYPKLVNHVTRSGCVYQRLNLQVFKGPELSFHALIASLETRGGIPNVPHVLECF</sequence>
<dbReference type="AlphaFoldDB" id="A0A834GEM2"/>
<dbReference type="EMBL" id="WJXA01000010">
    <property type="protein sequence ID" value="KAF7129972.1"/>
    <property type="molecule type" value="Genomic_DNA"/>
</dbReference>
<protein>
    <submittedName>
        <fullName evidence="1">Uncharacterized protein</fullName>
    </submittedName>
</protein>